<dbReference type="GO" id="GO:0004713">
    <property type="term" value="F:protein tyrosine kinase activity"/>
    <property type="evidence" value="ECO:0007669"/>
    <property type="project" value="InterPro"/>
</dbReference>
<dbReference type="GO" id="GO:0016020">
    <property type="term" value="C:membrane"/>
    <property type="evidence" value="ECO:0007669"/>
    <property type="project" value="UniProtKB-SubCell"/>
</dbReference>
<dbReference type="InterPro" id="IPR032675">
    <property type="entry name" value="LRR_dom_sf"/>
</dbReference>
<keyword evidence="13" id="KW-1133">Transmembrane helix</keyword>
<keyword evidence="8" id="KW-0732">Signal</keyword>
<sequence length="512" mass="56286">MDIKALSGNETDQLALLEIKAKIIRDPFQAMSSWNNSVNLCQWRGISCSNWHQRVTRLDLHSQLGGSISPHIGNLSFLREVRLQNNQFSHRIPGEIGKLFRLQSLRLENNSLGGDIPENISNRVKLVHLALDGEIPSSLGNISSLKRVDLVLNSFQGSIPEILGQLKSLLELQVSTNNLSGAISSSIYNLSSLTAFIVAENQLRGSLPPYLGLTLPNLEYFYFHTNQFTSTISNASNLMGFTISKNQFTGKVPSFTMHASLWDLEIDDNNLGNEGKDDLNFLSSLVNCTELEGLPTEVGNLVNLGYLDVSENNFSGEISASLSSCTSLEISYMQGNRFEGSIPQSLSSLRGNDFKALIYEYMVNGSLEEWLHPTASSLEGQGNLSILQSLNIATEVAHALDYLYHGCQTPIIHCDLKPSNVLIDSDMTAHVGDFGLVRVLLGTNHLHSSNETSSLAIKGLIGYGAPDSPGERMDIRDVVAELPHIKNMLHGTRMHLPMNLKKQHLSLCKIGT</sequence>
<dbReference type="FunFam" id="3.80.10.10:FF:000383">
    <property type="entry name" value="Leucine-rich repeat receptor protein kinase EMS1"/>
    <property type="match status" value="1"/>
</dbReference>
<evidence type="ECO:0000256" key="3">
    <source>
        <dbReference type="ARBA" id="ARBA00012513"/>
    </source>
</evidence>
<evidence type="ECO:0000256" key="5">
    <source>
        <dbReference type="ARBA" id="ARBA00022614"/>
    </source>
</evidence>
<evidence type="ECO:0000313" key="19">
    <source>
        <dbReference type="Proteomes" id="UP001280121"/>
    </source>
</evidence>
<dbReference type="EMBL" id="JANJYI010000009">
    <property type="protein sequence ID" value="KAK2634200.1"/>
    <property type="molecule type" value="Genomic_DNA"/>
</dbReference>
<dbReference type="Pfam" id="PF00560">
    <property type="entry name" value="LRR_1"/>
    <property type="match status" value="1"/>
</dbReference>
<dbReference type="Gene3D" id="3.80.10.10">
    <property type="entry name" value="Ribonuclease Inhibitor"/>
    <property type="match status" value="2"/>
</dbReference>
<evidence type="ECO:0000256" key="4">
    <source>
        <dbReference type="ARBA" id="ARBA00022527"/>
    </source>
</evidence>
<dbReference type="EC" id="2.7.11.1" evidence="3"/>
<dbReference type="Gene3D" id="1.10.510.10">
    <property type="entry name" value="Transferase(Phosphotransferase) domain 1"/>
    <property type="match status" value="1"/>
</dbReference>
<evidence type="ECO:0000256" key="11">
    <source>
        <dbReference type="ARBA" id="ARBA00022777"/>
    </source>
</evidence>
<keyword evidence="15" id="KW-0675">Receptor</keyword>
<keyword evidence="7" id="KW-0812">Transmembrane</keyword>
<dbReference type="InterPro" id="IPR013210">
    <property type="entry name" value="LRR_N_plant-typ"/>
</dbReference>
<keyword evidence="14" id="KW-0472">Membrane</keyword>
<evidence type="ECO:0000256" key="10">
    <source>
        <dbReference type="ARBA" id="ARBA00022741"/>
    </source>
</evidence>
<dbReference type="Pfam" id="PF08263">
    <property type="entry name" value="LRRNT_2"/>
    <property type="match status" value="1"/>
</dbReference>
<dbReference type="PROSITE" id="PS50011">
    <property type="entry name" value="PROTEIN_KINASE_DOM"/>
    <property type="match status" value="1"/>
</dbReference>
<comment type="similarity">
    <text evidence="2">Belongs to the protein kinase superfamily. Ser/Thr protein kinase family.</text>
</comment>
<evidence type="ECO:0000256" key="16">
    <source>
        <dbReference type="ARBA" id="ARBA00023180"/>
    </source>
</evidence>
<comment type="subcellular location">
    <subcellularLocation>
        <location evidence="1">Membrane</location>
        <topology evidence="1">Single-pass membrane protein</topology>
    </subcellularLocation>
</comment>
<evidence type="ECO:0000256" key="6">
    <source>
        <dbReference type="ARBA" id="ARBA00022679"/>
    </source>
</evidence>
<keyword evidence="6" id="KW-0808">Transferase</keyword>
<evidence type="ECO:0000256" key="1">
    <source>
        <dbReference type="ARBA" id="ARBA00004167"/>
    </source>
</evidence>
<evidence type="ECO:0000256" key="9">
    <source>
        <dbReference type="ARBA" id="ARBA00022737"/>
    </source>
</evidence>
<dbReference type="Pfam" id="PF00069">
    <property type="entry name" value="Pkinase"/>
    <property type="match status" value="1"/>
</dbReference>
<keyword evidence="4" id="KW-0723">Serine/threonine-protein kinase</keyword>
<dbReference type="PANTHER" id="PTHR45974">
    <property type="entry name" value="RECEPTOR-LIKE PROTEIN 55"/>
    <property type="match status" value="1"/>
</dbReference>
<dbReference type="InterPro" id="IPR055414">
    <property type="entry name" value="LRR_R13L4/SHOC2-like"/>
</dbReference>
<evidence type="ECO:0000256" key="7">
    <source>
        <dbReference type="ARBA" id="ARBA00022692"/>
    </source>
</evidence>
<protein>
    <recommendedName>
        <fullName evidence="3">non-specific serine/threonine protein kinase</fullName>
        <ecNumber evidence="3">2.7.11.1</ecNumber>
    </recommendedName>
</protein>
<dbReference type="GO" id="GO:0005524">
    <property type="term" value="F:ATP binding"/>
    <property type="evidence" value="ECO:0007669"/>
    <property type="project" value="UniProtKB-KW"/>
</dbReference>
<dbReference type="Proteomes" id="UP001280121">
    <property type="component" value="Unassembled WGS sequence"/>
</dbReference>
<dbReference type="InterPro" id="IPR011009">
    <property type="entry name" value="Kinase-like_dom_sf"/>
</dbReference>
<evidence type="ECO:0000256" key="12">
    <source>
        <dbReference type="ARBA" id="ARBA00022840"/>
    </source>
</evidence>
<proteinExistence type="inferred from homology"/>
<dbReference type="GO" id="GO:0004674">
    <property type="term" value="F:protein serine/threonine kinase activity"/>
    <property type="evidence" value="ECO:0007669"/>
    <property type="project" value="UniProtKB-KW"/>
</dbReference>
<organism evidence="18 19">
    <name type="scientific">Dipteronia dyeriana</name>
    <dbReference type="NCBI Taxonomy" id="168575"/>
    <lineage>
        <taxon>Eukaryota</taxon>
        <taxon>Viridiplantae</taxon>
        <taxon>Streptophyta</taxon>
        <taxon>Embryophyta</taxon>
        <taxon>Tracheophyta</taxon>
        <taxon>Spermatophyta</taxon>
        <taxon>Magnoliopsida</taxon>
        <taxon>eudicotyledons</taxon>
        <taxon>Gunneridae</taxon>
        <taxon>Pentapetalae</taxon>
        <taxon>rosids</taxon>
        <taxon>malvids</taxon>
        <taxon>Sapindales</taxon>
        <taxon>Sapindaceae</taxon>
        <taxon>Hippocastanoideae</taxon>
        <taxon>Acereae</taxon>
        <taxon>Dipteronia</taxon>
    </lineage>
</organism>
<evidence type="ECO:0000256" key="2">
    <source>
        <dbReference type="ARBA" id="ARBA00008684"/>
    </source>
</evidence>
<gene>
    <name evidence="18" type="ORF">Ddye_028992</name>
</gene>
<dbReference type="InterPro" id="IPR020635">
    <property type="entry name" value="Tyr_kinase_cat_dom"/>
</dbReference>
<keyword evidence="12" id="KW-0067">ATP-binding</keyword>
<dbReference type="SUPFAM" id="SSF56112">
    <property type="entry name" value="Protein kinase-like (PK-like)"/>
    <property type="match status" value="1"/>
</dbReference>
<comment type="caution">
    <text evidence="18">The sequence shown here is derived from an EMBL/GenBank/DDBJ whole genome shotgun (WGS) entry which is preliminary data.</text>
</comment>
<dbReference type="InterPro" id="IPR001611">
    <property type="entry name" value="Leu-rich_rpt"/>
</dbReference>
<evidence type="ECO:0000256" key="8">
    <source>
        <dbReference type="ARBA" id="ARBA00022729"/>
    </source>
</evidence>
<dbReference type="FunFam" id="3.80.10.10:FF:000129">
    <property type="entry name" value="Leucine-rich repeat receptor-like kinase"/>
    <property type="match status" value="1"/>
</dbReference>
<keyword evidence="19" id="KW-1185">Reference proteome</keyword>
<accession>A0AAD9WL86</accession>
<reference evidence="18" key="1">
    <citation type="journal article" date="2023" name="Plant J.">
        <title>Genome sequences and population genomics provide insights into the demographic history, inbreeding, and mutation load of two 'living fossil' tree species of Dipteronia.</title>
        <authorList>
            <person name="Feng Y."/>
            <person name="Comes H.P."/>
            <person name="Chen J."/>
            <person name="Zhu S."/>
            <person name="Lu R."/>
            <person name="Zhang X."/>
            <person name="Li P."/>
            <person name="Qiu J."/>
            <person name="Olsen K.M."/>
            <person name="Qiu Y."/>
        </authorList>
    </citation>
    <scope>NUCLEOTIDE SEQUENCE</scope>
    <source>
        <strain evidence="18">KIB01</strain>
    </source>
</reference>
<dbReference type="AlphaFoldDB" id="A0AAD9WL86"/>
<dbReference type="InterPro" id="IPR008271">
    <property type="entry name" value="Ser/Thr_kinase_AS"/>
</dbReference>
<dbReference type="InterPro" id="IPR000719">
    <property type="entry name" value="Prot_kinase_dom"/>
</dbReference>
<keyword evidence="16" id="KW-0325">Glycoprotein</keyword>
<dbReference type="SMART" id="SM00219">
    <property type="entry name" value="TyrKc"/>
    <property type="match status" value="1"/>
</dbReference>
<dbReference type="Pfam" id="PF23598">
    <property type="entry name" value="LRR_14"/>
    <property type="match status" value="1"/>
</dbReference>
<evidence type="ECO:0000313" key="18">
    <source>
        <dbReference type="EMBL" id="KAK2634200.1"/>
    </source>
</evidence>
<keyword evidence="11" id="KW-0418">Kinase</keyword>
<feature type="domain" description="Protein kinase" evidence="17">
    <location>
        <begin position="266"/>
        <end position="512"/>
    </location>
</feature>
<name>A0AAD9WL86_9ROSI</name>
<dbReference type="SUPFAM" id="SSF52058">
    <property type="entry name" value="L domain-like"/>
    <property type="match status" value="1"/>
</dbReference>
<evidence type="ECO:0000256" key="14">
    <source>
        <dbReference type="ARBA" id="ARBA00023136"/>
    </source>
</evidence>
<keyword evidence="9" id="KW-0677">Repeat</keyword>
<keyword evidence="5" id="KW-0433">Leucine-rich repeat</keyword>
<evidence type="ECO:0000259" key="17">
    <source>
        <dbReference type="PROSITE" id="PS50011"/>
    </source>
</evidence>
<dbReference type="PROSITE" id="PS00108">
    <property type="entry name" value="PROTEIN_KINASE_ST"/>
    <property type="match status" value="1"/>
</dbReference>
<evidence type="ECO:0000256" key="13">
    <source>
        <dbReference type="ARBA" id="ARBA00022989"/>
    </source>
</evidence>
<keyword evidence="10" id="KW-0547">Nucleotide-binding</keyword>
<evidence type="ECO:0000256" key="15">
    <source>
        <dbReference type="ARBA" id="ARBA00023170"/>
    </source>
</evidence>